<gene>
    <name evidence="2" type="ORF">COX59_03370</name>
</gene>
<dbReference type="GO" id="GO:0008237">
    <property type="term" value="F:metallopeptidase activity"/>
    <property type="evidence" value="ECO:0007669"/>
    <property type="project" value="UniProtKB-KW"/>
</dbReference>
<keyword evidence="2" id="KW-0482">Metalloprotease</keyword>
<keyword evidence="1" id="KW-0472">Membrane</keyword>
<evidence type="ECO:0000256" key="1">
    <source>
        <dbReference type="SAM" id="Phobius"/>
    </source>
</evidence>
<dbReference type="AlphaFoldDB" id="A0A2M7W5V5"/>
<evidence type="ECO:0000313" key="2">
    <source>
        <dbReference type="EMBL" id="PJA22097.1"/>
    </source>
</evidence>
<dbReference type="GO" id="GO:0006508">
    <property type="term" value="P:proteolysis"/>
    <property type="evidence" value="ECO:0007669"/>
    <property type="project" value="UniProtKB-KW"/>
</dbReference>
<protein>
    <submittedName>
        <fullName evidence="2">RIP metalloprotease RseP</fullName>
    </submittedName>
</protein>
<dbReference type="Proteomes" id="UP000228627">
    <property type="component" value="Unassembled WGS sequence"/>
</dbReference>
<keyword evidence="1" id="KW-1133">Transmembrane helix</keyword>
<proteinExistence type="predicted"/>
<keyword evidence="1" id="KW-0812">Transmembrane</keyword>
<dbReference type="EMBL" id="PFQG01000127">
    <property type="protein sequence ID" value="PJA22097.1"/>
    <property type="molecule type" value="Genomic_DNA"/>
</dbReference>
<feature type="non-terminal residue" evidence="2">
    <location>
        <position position="1"/>
    </location>
</feature>
<name>A0A2M7W5V5_9BACT</name>
<comment type="caution">
    <text evidence="2">The sequence shown here is derived from an EMBL/GenBank/DDBJ whole genome shotgun (WGS) entry which is preliminary data.</text>
</comment>
<organism evidence="2 3">
    <name type="scientific">Candidatus Beckwithbacteria bacterium CG_4_10_14_0_2_um_filter_47_25</name>
    <dbReference type="NCBI Taxonomy" id="1974493"/>
    <lineage>
        <taxon>Bacteria</taxon>
        <taxon>Candidatus Beckwithiibacteriota</taxon>
    </lineage>
</organism>
<evidence type="ECO:0000313" key="3">
    <source>
        <dbReference type="Proteomes" id="UP000228627"/>
    </source>
</evidence>
<feature type="transmembrane region" description="Helical" evidence="1">
    <location>
        <begin position="14"/>
        <end position="32"/>
    </location>
</feature>
<keyword evidence="2" id="KW-0645">Protease</keyword>
<keyword evidence="2" id="KW-0378">Hydrolase</keyword>
<sequence>IIRGKRVKPQLEQAVHLAGMLLLIGLMVLITVNDLRKLLG</sequence>
<accession>A0A2M7W5V5</accession>
<reference evidence="3" key="1">
    <citation type="submission" date="2017-09" db="EMBL/GenBank/DDBJ databases">
        <title>Depth-based differentiation of microbial function through sediment-hosted aquifers and enrichment of novel symbionts in the deep terrestrial subsurface.</title>
        <authorList>
            <person name="Probst A.J."/>
            <person name="Ladd B."/>
            <person name="Jarett J.K."/>
            <person name="Geller-Mcgrath D.E."/>
            <person name="Sieber C.M.K."/>
            <person name="Emerson J.B."/>
            <person name="Anantharaman K."/>
            <person name="Thomas B.C."/>
            <person name="Malmstrom R."/>
            <person name="Stieglmeier M."/>
            <person name="Klingl A."/>
            <person name="Woyke T."/>
            <person name="Ryan C.M."/>
            <person name="Banfield J.F."/>
        </authorList>
    </citation>
    <scope>NUCLEOTIDE SEQUENCE [LARGE SCALE GENOMIC DNA]</scope>
</reference>